<dbReference type="AlphaFoldDB" id="Q023I0"/>
<dbReference type="Gene3D" id="3.30.450.40">
    <property type="match status" value="1"/>
</dbReference>
<dbReference type="PROSITE" id="PS50109">
    <property type="entry name" value="HIS_KIN"/>
    <property type="match status" value="1"/>
</dbReference>
<evidence type="ECO:0000256" key="5">
    <source>
        <dbReference type="ARBA" id="ARBA00022741"/>
    </source>
</evidence>
<evidence type="ECO:0000259" key="11">
    <source>
        <dbReference type="PROSITE" id="PS50113"/>
    </source>
</evidence>
<dbReference type="SMART" id="SM00065">
    <property type="entry name" value="GAF"/>
    <property type="match status" value="1"/>
</dbReference>
<evidence type="ECO:0000256" key="2">
    <source>
        <dbReference type="ARBA" id="ARBA00012438"/>
    </source>
</evidence>
<dbReference type="EC" id="2.7.13.3" evidence="2"/>
<proteinExistence type="predicted"/>
<dbReference type="InterPro" id="IPR036097">
    <property type="entry name" value="HisK_dim/P_sf"/>
</dbReference>
<dbReference type="CDD" id="cd00130">
    <property type="entry name" value="PAS"/>
    <property type="match status" value="1"/>
</dbReference>
<dbReference type="Gene3D" id="3.30.565.10">
    <property type="entry name" value="Histidine kinase-like ATPase, C-terminal domain"/>
    <property type="match status" value="1"/>
</dbReference>
<dbReference type="PRINTS" id="PR00344">
    <property type="entry name" value="BCTRLSENSOR"/>
</dbReference>
<dbReference type="eggNOG" id="COG4191">
    <property type="taxonomic scope" value="Bacteria"/>
</dbReference>
<dbReference type="Gene3D" id="3.30.450.20">
    <property type="entry name" value="PAS domain"/>
    <property type="match status" value="2"/>
</dbReference>
<dbReference type="NCBIfam" id="TIGR00229">
    <property type="entry name" value="sensory_box"/>
    <property type="match status" value="1"/>
</dbReference>
<dbReference type="GO" id="GO:0000155">
    <property type="term" value="F:phosphorelay sensor kinase activity"/>
    <property type="evidence" value="ECO:0007669"/>
    <property type="project" value="InterPro"/>
</dbReference>
<evidence type="ECO:0000256" key="7">
    <source>
        <dbReference type="ARBA" id="ARBA00022840"/>
    </source>
</evidence>
<dbReference type="InterPro" id="IPR005467">
    <property type="entry name" value="His_kinase_dom"/>
</dbReference>
<dbReference type="InterPro" id="IPR013767">
    <property type="entry name" value="PAS_fold"/>
</dbReference>
<feature type="domain" description="PAC" evidence="11">
    <location>
        <begin position="392"/>
        <end position="444"/>
    </location>
</feature>
<dbReference type="STRING" id="234267.Acid_2880"/>
<dbReference type="PROSITE" id="PS50112">
    <property type="entry name" value="PAS"/>
    <property type="match status" value="1"/>
</dbReference>
<protein>
    <recommendedName>
        <fullName evidence="2">histidine kinase</fullName>
        <ecNumber evidence="2">2.7.13.3</ecNumber>
    </recommendedName>
</protein>
<dbReference type="InterPro" id="IPR029016">
    <property type="entry name" value="GAF-like_dom_sf"/>
</dbReference>
<dbReference type="SMART" id="SM00091">
    <property type="entry name" value="PAS"/>
    <property type="match status" value="1"/>
</dbReference>
<reference evidence="12" key="1">
    <citation type="submission" date="2006-10" db="EMBL/GenBank/DDBJ databases">
        <title>Complete sequence of Solibacter usitatus Ellin6076.</title>
        <authorList>
            <consortium name="US DOE Joint Genome Institute"/>
            <person name="Copeland A."/>
            <person name="Lucas S."/>
            <person name="Lapidus A."/>
            <person name="Barry K."/>
            <person name="Detter J.C."/>
            <person name="Glavina del Rio T."/>
            <person name="Hammon N."/>
            <person name="Israni S."/>
            <person name="Dalin E."/>
            <person name="Tice H."/>
            <person name="Pitluck S."/>
            <person name="Thompson L.S."/>
            <person name="Brettin T."/>
            <person name="Bruce D."/>
            <person name="Han C."/>
            <person name="Tapia R."/>
            <person name="Gilna P."/>
            <person name="Schmutz J."/>
            <person name="Larimer F."/>
            <person name="Land M."/>
            <person name="Hauser L."/>
            <person name="Kyrpides N."/>
            <person name="Mikhailova N."/>
            <person name="Janssen P.H."/>
            <person name="Kuske C.R."/>
            <person name="Richardson P."/>
        </authorList>
    </citation>
    <scope>NUCLEOTIDE SEQUENCE</scope>
    <source>
        <strain evidence="12">Ellin6076</strain>
    </source>
</reference>
<dbReference type="PANTHER" id="PTHR43065">
    <property type="entry name" value="SENSOR HISTIDINE KINASE"/>
    <property type="match status" value="1"/>
</dbReference>
<accession>Q023I0</accession>
<evidence type="ECO:0000256" key="3">
    <source>
        <dbReference type="ARBA" id="ARBA00022553"/>
    </source>
</evidence>
<dbReference type="SMART" id="SM00387">
    <property type="entry name" value="HATPase_c"/>
    <property type="match status" value="1"/>
</dbReference>
<dbReference type="InterPro" id="IPR003018">
    <property type="entry name" value="GAF"/>
</dbReference>
<evidence type="ECO:0000256" key="1">
    <source>
        <dbReference type="ARBA" id="ARBA00000085"/>
    </source>
</evidence>
<evidence type="ECO:0000256" key="4">
    <source>
        <dbReference type="ARBA" id="ARBA00022679"/>
    </source>
</evidence>
<dbReference type="SMART" id="SM00388">
    <property type="entry name" value="HisKA"/>
    <property type="match status" value="1"/>
</dbReference>
<dbReference type="SUPFAM" id="SSF55785">
    <property type="entry name" value="PYP-like sensor domain (PAS domain)"/>
    <property type="match status" value="2"/>
</dbReference>
<dbReference type="eggNOG" id="COG2203">
    <property type="taxonomic scope" value="Bacteria"/>
</dbReference>
<keyword evidence="3" id="KW-0597">Phosphoprotein</keyword>
<dbReference type="Pfam" id="PF02518">
    <property type="entry name" value="HATPase_c"/>
    <property type="match status" value="1"/>
</dbReference>
<dbReference type="PANTHER" id="PTHR43065:SF46">
    <property type="entry name" value="C4-DICARBOXYLATE TRANSPORT SENSOR PROTEIN DCTB"/>
    <property type="match status" value="1"/>
</dbReference>
<dbReference type="EMBL" id="CP000473">
    <property type="protein sequence ID" value="ABJ83866.1"/>
    <property type="molecule type" value="Genomic_DNA"/>
</dbReference>
<dbReference type="InterPro" id="IPR000014">
    <property type="entry name" value="PAS"/>
</dbReference>
<dbReference type="InterPro" id="IPR003594">
    <property type="entry name" value="HATPase_dom"/>
</dbReference>
<dbReference type="CDD" id="cd00082">
    <property type="entry name" value="HisKA"/>
    <property type="match status" value="1"/>
</dbReference>
<evidence type="ECO:0000313" key="12">
    <source>
        <dbReference type="EMBL" id="ABJ83866.1"/>
    </source>
</evidence>
<dbReference type="InterPro" id="IPR036890">
    <property type="entry name" value="HATPase_C_sf"/>
</dbReference>
<organism evidence="12">
    <name type="scientific">Solibacter usitatus (strain Ellin6076)</name>
    <dbReference type="NCBI Taxonomy" id="234267"/>
    <lineage>
        <taxon>Bacteria</taxon>
        <taxon>Pseudomonadati</taxon>
        <taxon>Acidobacteriota</taxon>
        <taxon>Terriglobia</taxon>
        <taxon>Bryobacterales</taxon>
        <taxon>Solibacteraceae</taxon>
        <taxon>Candidatus Solibacter</taxon>
    </lineage>
</organism>
<dbReference type="Pfam" id="PF00989">
    <property type="entry name" value="PAS"/>
    <property type="match status" value="1"/>
</dbReference>
<evidence type="ECO:0000259" key="9">
    <source>
        <dbReference type="PROSITE" id="PS50109"/>
    </source>
</evidence>
<feature type="domain" description="Histidine kinase" evidence="9">
    <location>
        <begin position="457"/>
        <end position="665"/>
    </location>
</feature>
<dbReference type="SUPFAM" id="SSF55874">
    <property type="entry name" value="ATPase domain of HSP90 chaperone/DNA topoisomerase II/histidine kinase"/>
    <property type="match status" value="1"/>
</dbReference>
<name>Q023I0_SOLUE</name>
<keyword evidence="6 12" id="KW-0418">Kinase</keyword>
<dbReference type="InterPro" id="IPR003661">
    <property type="entry name" value="HisK_dim/P_dom"/>
</dbReference>
<dbReference type="OrthoDB" id="9784397at2"/>
<evidence type="ECO:0000259" key="10">
    <source>
        <dbReference type="PROSITE" id="PS50112"/>
    </source>
</evidence>
<evidence type="ECO:0000256" key="8">
    <source>
        <dbReference type="ARBA" id="ARBA00023012"/>
    </source>
</evidence>
<dbReference type="KEGG" id="sus:Acid_2880"/>
<dbReference type="SUPFAM" id="SSF47384">
    <property type="entry name" value="Homodimeric domain of signal transducing histidine kinase"/>
    <property type="match status" value="1"/>
</dbReference>
<dbReference type="GO" id="GO:0006355">
    <property type="term" value="P:regulation of DNA-templated transcription"/>
    <property type="evidence" value="ECO:0007669"/>
    <property type="project" value="InterPro"/>
</dbReference>
<dbReference type="GO" id="GO:0005524">
    <property type="term" value="F:ATP binding"/>
    <property type="evidence" value="ECO:0007669"/>
    <property type="project" value="UniProtKB-KW"/>
</dbReference>
<sequence>MATGQLHRNQEKRRILQIAHQVSATIGNDFFRAMAKHLARELEADHVLVGEFCAGRTERIAILASMAGGDSEHIECPLEGTASAQIATGKAVLCRSVAQHRFPADRALATLKAQAFVGIPLMTSAGGVCGVLMAVYRKPAATLSVAKSLLEVFAPRAAAELERKQENDRLRESEQRYQAFVMLNADAMWRIELEQPIPIDLPEEEQIQQIYRYGYLAECNDAMARQYGLERASQLTGWRVSELSPLTTEGVREAIIQGIRSGYHSTVELSPVDEEGNRRHILRTQWGIVEQGMLQRIWGTTRDVTELKSIERELDASERQMSDLLETLNLLVVMMREDGAIVFCNKHFYQLTGWTAAETKDRIWFELMLLPEDRKLARAAFQAANLQTGAPTHYESALLGPKGECWRVAWDSTCVRDAEQKIVMSANVGRDISEFKMLEAQFRQAQELESLGRLAGGVAHDFNNLLTVITGYSSVLLEKKSPDDPAYPVLCEIRRTAEKGASLTRSLLAFSRRQAPRPEPVDLTALIAVDEPLLLRLLNENIHLVTNLQPSLNFVQADPGQIRQVLFNLVVNARDAMPHGGILTIATSSDGSNVQLVISDTGVGMTEDVRRHLFRPFFRTDEECTAAGLGMATTYRIIRQNGGQIEVDSSPGGGARFRIQLPALP</sequence>
<keyword evidence="4" id="KW-0808">Transferase</keyword>
<feature type="domain" description="PAS" evidence="10">
    <location>
        <begin position="317"/>
        <end position="384"/>
    </location>
</feature>
<dbReference type="Pfam" id="PF00512">
    <property type="entry name" value="HisKA"/>
    <property type="match status" value="1"/>
</dbReference>
<dbReference type="InParanoid" id="Q023I0"/>
<dbReference type="SUPFAM" id="SSF55781">
    <property type="entry name" value="GAF domain-like"/>
    <property type="match status" value="1"/>
</dbReference>
<keyword evidence="8" id="KW-0902">Two-component regulatory system</keyword>
<comment type="catalytic activity">
    <reaction evidence="1">
        <text>ATP + protein L-histidine = ADP + protein N-phospho-L-histidine.</text>
        <dbReference type="EC" id="2.7.13.3"/>
    </reaction>
</comment>
<dbReference type="InterPro" id="IPR004358">
    <property type="entry name" value="Sig_transdc_His_kin-like_C"/>
</dbReference>
<dbReference type="InterPro" id="IPR000700">
    <property type="entry name" value="PAS-assoc_C"/>
</dbReference>
<dbReference type="InterPro" id="IPR035965">
    <property type="entry name" value="PAS-like_dom_sf"/>
</dbReference>
<evidence type="ECO:0000256" key="6">
    <source>
        <dbReference type="ARBA" id="ARBA00022777"/>
    </source>
</evidence>
<keyword evidence="7" id="KW-0067">ATP-binding</keyword>
<gene>
    <name evidence="12" type="ordered locus">Acid_2880</name>
</gene>
<keyword evidence="5" id="KW-0547">Nucleotide-binding</keyword>
<dbReference type="PROSITE" id="PS50113">
    <property type="entry name" value="PAC"/>
    <property type="match status" value="1"/>
</dbReference>
<dbReference type="HOGENOM" id="CLU_412719_0_0_0"/>
<dbReference type="Gene3D" id="1.10.287.130">
    <property type="match status" value="1"/>
</dbReference>